<accession>A0A8H4P5P3</accession>
<reference evidence="4" key="1">
    <citation type="submission" date="2020-01" db="EMBL/GenBank/DDBJ databases">
        <title>Identification and distribution of gene clusters putatively required for synthesis of sphingolipid metabolism inhibitors in phylogenetically diverse species of the filamentous fungus Fusarium.</title>
        <authorList>
            <person name="Kim H.-S."/>
            <person name="Busman M."/>
            <person name="Brown D.W."/>
            <person name="Divon H."/>
            <person name="Uhlig S."/>
            <person name="Proctor R.H."/>
        </authorList>
    </citation>
    <scope>NUCLEOTIDE SEQUENCE</scope>
    <source>
        <strain evidence="4">NRRL 53441</strain>
    </source>
</reference>
<keyword evidence="5" id="KW-1185">Reference proteome</keyword>
<dbReference type="PANTHER" id="PTHR10742:SF386">
    <property type="entry name" value="LYSINE-SPECIFIC HISTONE DEMETHYLASE 1A"/>
    <property type="match status" value="1"/>
</dbReference>
<name>A0A8H4P5P3_9HYPO</name>
<comment type="caution">
    <text evidence="4">The sequence shown here is derived from an EMBL/GenBank/DDBJ whole genome shotgun (WGS) entry which is preliminary data.</text>
</comment>
<dbReference type="SUPFAM" id="SSF51905">
    <property type="entry name" value="FAD/NAD(P)-binding domain"/>
    <property type="match status" value="1"/>
</dbReference>
<keyword evidence="2" id="KW-0560">Oxidoreductase</keyword>
<dbReference type="Proteomes" id="UP000605986">
    <property type="component" value="Unassembled WGS sequence"/>
</dbReference>
<dbReference type="PANTHER" id="PTHR10742">
    <property type="entry name" value="FLAVIN MONOAMINE OXIDASE"/>
    <property type="match status" value="1"/>
</dbReference>
<proteinExistence type="inferred from homology"/>
<evidence type="ECO:0000256" key="1">
    <source>
        <dbReference type="ARBA" id="ARBA00005995"/>
    </source>
</evidence>
<evidence type="ECO:0000259" key="3">
    <source>
        <dbReference type="Pfam" id="PF01593"/>
    </source>
</evidence>
<evidence type="ECO:0000256" key="2">
    <source>
        <dbReference type="ARBA" id="ARBA00023002"/>
    </source>
</evidence>
<dbReference type="GO" id="GO:0006338">
    <property type="term" value="P:chromatin remodeling"/>
    <property type="evidence" value="ECO:0007669"/>
    <property type="project" value="TreeGrafter"/>
</dbReference>
<gene>
    <name evidence="4" type="ORF">F53441_884</name>
</gene>
<dbReference type="InterPro" id="IPR050281">
    <property type="entry name" value="Flavin_monoamine_oxidase"/>
</dbReference>
<dbReference type="GO" id="GO:0016491">
    <property type="term" value="F:oxidoreductase activity"/>
    <property type="evidence" value="ECO:0007669"/>
    <property type="project" value="UniProtKB-KW"/>
</dbReference>
<comment type="similarity">
    <text evidence="1">Belongs to the flavin monoamine oxidase family.</text>
</comment>
<dbReference type="EMBL" id="JAADJG010000034">
    <property type="protein sequence ID" value="KAF4457096.1"/>
    <property type="molecule type" value="Genomic_DNA"/>
</dbReference>
<dbReference type="GO" id="GO:0003682">
    <property type="term" value="F:chromatin binding"/>
    <property type="evidence" value="ECO:0007669"/>
    <property type="project" value="TreeGrafter"/>
</dbReference>
<evidence type="ECO:0000313" key="5">
    <source>
        <dbReference type="Proteomes" id="UP000605986"/>
    </source>
</evidence>
<dbReference type="Pfam" id="PF01593">
    <property type="entry name" value="Amino_oxidase"/>
    <property type="match status" value="1"/>
</dbReference>
<dbReference type="OrthoDB" id="7777654at2759"/>
<dbReference type="GO" id="GO:0050660">
    <property type="term" value="F:flavin adenine dinucleotide binding"/>
    <property type="evidence" value="ECO:0007669"/>
    <property type="project" value="TreeGrafter"/>
</dbReference>
<organism evidence="4 5">
    <name type="scientific">Fusarium austroafricanum</name>
    <dbReference type="NCBI Taxonomy" id="2364996"/>
    <lineage>
        <taxon>Eukaryota</taxon>
        <taxon>Fungi</taxon>
        <taxon>Dikarya</taxon>
        <taxon>Ascomycota</taxon>
        <taxon>Pezizomycotina</taxon>
        <taxon>Sordariomycetes</taxon>
        <taxon>Hypocreomycetidae</taxon>
        <taxon>Hypocreales</taxon>
        <taxon>Nectriaceae</taxon>
        <taxon>Fusarium</taxon>
        <taxon>Fusarium concolor species complex</taxon>
    </lineage>
</organism>
<dbReference type="InterPro" id="IPR002937">
    <property type="entry name" value="Amino_oxidase"/>
</dbReference>
<feature type="domain" description="Amine oxidase" evidence="3">
    <location>
        <begin position="87"/>
        <end position="571"/>
    </location>
</feature>
<evidence type="ECO:0000313" key="4">
    <source>
        <dbReference type="EMBL" id="KAF4457096.1"/>
    </source>
</evidence>
<dbReference type="InterPro" id="IPR036188">
    <property type="entry name" value="FAD/NAD-bd_sf"/>
</dbReference>
<dbReference type="AlphaFoldDB" id="A0A8H4P5P3"/>
<dbReference type="SUPFAM" id="SSF54373">
    <property type="entry name" value="FAD-linked reductases, C-terminal domain"/>
    <property type="match status" value="1"/>
</dbReference>
<protein>
    <recommendedName>
        <fullName evidence="3">Amine oxidase domain-containing protein</fullName>
    </recommendedName>
</protein>
<dbReference type="Gene3D" id="3.90.660.10">
    <property type="match status" value="1"/>
</dbReference>
<sequence>MAKRAEHLPAMPPMDPGVPAPSGLRVAYAKHLLNNHLRDIRYERIKGVHRGDHLPEIDLLPSKEYDDPLSHIKPYTGRVAIVGAGVTGLYLAMMLKYLNINNVDIYEASDRVGGRVYTYNFPDDAESPCPHNYYDIGAMRIPEIDAMKSTLVLIDQLKLNKQPYVLDAGCEPQMHWYSNSAKPNGDRYYEVLKGIIAEQVIPGQTKFQKWIDDNDEYSTRAYLMLNEKAGGWDYDETEEAEAAATSTGLFDQSIVESLCDYSDFQATEGKPWYRLEGGMSVVTEKMNECIEDPKWVSHNPTKLKVKTKCPVTAMRDNIQDQKIEVTFSGAGGSKTESYDMVFNTTAMGPLQRMDIKGLIHGFGPARVPDQILTGTREKVLTGIRALSYDRACKVAIKFKTRWWKGMYKNSKVKTGGVSGSDLPISNVVYPSWDDGDKSAVLIVSYTWAQDATRMGALIPDYSKQDPSIDDEVVTQCFADLAKIWAQPEGPKITSDTAITADYLRSQYITHHAYAWSHDPYMGGAFALFGPGQFKYIYPEFQKLFCGGKFAICGEALSPHHAWISGALDSGYYTMLRWLVSRGEKNRIDALKASWFGNGKDEHVAEFDEQLLQWSVELGQKQPEERPKKEEKKAE</sequence>
<dbReference type="Gene3D" id="3.50.50.60">
    <property type="entry name" value="FAD/NAD(P)-binding domain"/>
    <property type="match status" value="1"/>
</dbReference>